<dbReference type="Proteomes" id="UP001500967">
    <property type="component" value="Unassembled WGS sequence"/>
</dbReference>
<evidence type="ECO:0000256" key="1">
    <source>
        <dbReference type="ARBA" id="ARBA00023004"/>
    </source>
</evidence>
<proteinExistence type="predicted"/>
<dbReference type="RefSeq" id="WP_344652766.1">
    <property type="nucleotide sequence ID" value="NZ_BAAAGX010000028.1"/>
</dbReference>
<name>A0ABN0V0C1_9ACTN</name>
<protein>
    <submittedName>
        <fullName evidence="3">FeoA family protein</fullName>
    </submittedName>
</protein>
<evidence type="ECO:0000313" key="4">
    <source>
        <dbReference type="Proteomes" id="UP001500967"/>
    </source>
</evidence>
<comment type="caution">
    <text evidence="3">The sequence shown here is derived from an EMBL/GenBank/DDBJ whole genome shotgun (WGS) entry which is preliminary data.</text>
</comment>
<reference evidence="3 4" key="1">
    <citation type="journal article" date="2019" name="Int. J. Syst. Evol. Microbiol.">
        <title>The Global Catalogue of Microorganisms (GCM) 10K type strain sequencing project: providing services to taxonomists for standard genome sequencing and annotation.</title>
        <authorList>
            <consortium name="The Broad Institute Genomics Platform"/>
            <consortium name="The Broad Institute Genome Sequencing Center for Infectious Disease"/>
            <person name="Wu L."/>
            <person name="Ma J."/>
        </authorList>
    </citation>
    <scope>NUCLEOTIDE SEQUENCE [LARGE SCALE GENOMIC DNA]</scope>
    <source>
        <strain evidence="3 4">JCM 10425</strain>
    </source>
</reference>
<dbReference type="Pfam" id="PF04023">
    <property type="entry name" value="FeoA"/>
    <property type="match status" value="1"/>
</dbReference>
<dbReference type="InterPro" id="IPR008988">
    <property type="entry name" value="Transcriptional_repressor_C"/>
</dbReference>
<evidence type="ECO:0000259" key="2">
    <source>
        <dbReference type="SMART" id="SM00899"/>
    </source>
</evidence>
<dbReference type="SUPFAM" id="SSF50037">
    <property type="entry name" value="C-terminal domain of transcriptional repressors"/>
    <property type="match status" value="1"/>
</dbReference>
<dbReference type="InterPro" id="IPR052713">
    <property type="entry name" value="FeoA"/>
</dbReference>
<feature type="domain" description="Ferrous iron transporter FeoA-like" evidence="2">
    <location>
        <begin position="1"/>
        <end position="73"/>
    </location>
</feature>
<dbReference type="InterPro" id="IPR007167">
    <property type="entry name" value="Fe-transptr_FeoA-like"/>
</dbReference>
<dbReference type="SMART" id="SM00899">
    <property type="entry name" value="FeoA"/>
    <property type="match status" value="1"/>
</dbReference>
<dbReference type="EMBL" id="BAAAGX010000028">
    <property type="protein sequence ID" value="GAA0269004.1"/>
    <property type="molecule type" value="Genomic_DNA"/>
</dbReference>
<dbReference type="PANTHER" id="PTHR42954">
    <property type="entry name" value="FE(2+) TRANSPORT PROTEIN A"/>
    <property type="match status" value="1"/>
</dbReference>
<keyword evidence="1" id="KW-0408">Iron</keyword>
<gene>
    <name evidence="3" type="ORF">GCM10009539_65160</name>
</gene>
<evidence type="ECO:0000313" key="3">
    <source>
        <dbReference type="EMBL" id="GAA0269004.1"/>
    </source>
</evidence>
<sequence>MTLDELPHRSRAVVVRIDGAGPGRSRVMDLGLLPGAEVTAHLPSPLGDPTAYLVRGCLIALRRDQARLIQVRAT</sequence>
<organism evidence="3 4">
    <name type="scientific">Cryptosporangium japonicum</name>
    <dbReference type="NCBI Taxonomy" id="80872"/>
    <lineage>
        <taxon>Bacteria</taxon>
        <taxon>Bacillati</taxon>
        <taxon>Actinomycetota</taxon>
        <taxon>Actinomycetes</taxon>
        <taxon>Cryptosporangiales</taxon>
        <taxon>Cryptosporangiaceae</taxon>
        <taxon>Cryptosporangium</taxon>
    </lineage>
</organism>
<dbReference type="PANTHER" id="PTHR42954:SF2">
    <property type="entry name" value="FE(2+) TRANSPORT PROTEIN A"/>
    <property type="match status" value="1"/>
</dbReference>
<accession>A0ABN0V0C1</accession>
<dbReference type="InterPro" id="IPR038157">
    <property type="entry name" value="FeoA_core_dom"/>
</dbReference>
<dbReference type="Gene3D" id="2.30.30.90">
    <property type="match status" value="1"/>
</dbReference>
<keyword evidence="4" id="KW-1185">Reference proteome</keyword>